<gene>
    <name evidence="1" type="ORF">F4820DRAFT_442616</name>
</gene>
<sequence length="284" mass="31526">MVRFTEEKEAAEEYFPGDTSRGAGMERNLQREKDLKATRPSILASFATRKTGAKGKAPVRGKRLLSTDLDNDDIEDDEEYEPLSKPSGRAAKKLKYTELDSDEQDRRHSAKAASHRDGKSATTEVKETSIDLEVEPEQDNTKSDASQSDALALHHVTPTSLIAVYMPPKIPLTTPSVVSLPPRSGNLLKATSSVPLASATPSRLDSPNLMGVQEVDRAFPEPLKGPILRRIQCRIIPRIDVLVDRIYDEFKSDYYPGETVTIIRKKDGERVTDGARLSNMYLMV</sequence>
<name>A0ACB9ZHN7_9PEZI</name>
<keyword evidence="2" id="KW-1185">Reference proteome</keyword>
<reference evidence="1 2" key="1">
    <citation type="journal article" date="2022" name="New Phytol.">
        <title>Ecological generalism drives hyperdiversity of secondary metabolite gene clusters in xylarialean endophytes.</title>
        <authorList>
            <person name="Franco M.E.E."/>
            <person name="Wisecaver J.H."/>
            <person name="Arnold A.E."/>
            <person name="Ju Y.M."/>
            <person name="Slot J.C."/>
            <person name="Ahrendt S."/>
            <person name="Moore L.P."/>
            <person name="Eastman K.E."/>
            <person name="Scott K."/>
            <person name="Konkel Z."/>
            <person name="Mondo S.J."/>
            <person name="Kuo A."/>
            <person name="Hayes R.D."/>
            <person name="Haridas S."/>
            <person name="Andreopoulos B."/>
            <person name="Riley R."/>
            <person name="LaButti K."/>
            <person name="Pangilinan J."/>
            <person name="Lipzen A."/>
            <person name="Amirebrahimi M."/>
            <person name="Yan J."/>
            <person name="Adam C."/>
            <person name="Keymanesh K."/>
            <person name="Ng V."/>
            <person name="Louie K."/>
            <person name="Northen T."/>
            <person name="Drula E."/>
            <person name="Henrissat B."/>
            <person name="Hsieh H.M."/>
            <person name="Youens-Clark K."/>
            <person name="Lutzoni F."/>
            <person name="Miadlikowska J."/>
            <person name="Eastwood D.C."/>
            <person name="Hamelin R.C."/>
            <person name="Grigoriev I.V."/>
            <person name="U'Ren J.M."/>
        </authorList>
    </citation>
    <scope>NUCLEOTIDE SEQUENCE [LARGE SCALE GENOMIC DNA]</scope>
    <source>
        <strain evidence="1 2">CBS 119005</strain>
    </source>
</reference>
<accession>A0ACB9ZHN7</accession>
<dbReference type="Proteomes" id="UP001497700">
    <property type="component" value="Unassembled WGS sequence"/>
</dbReference>
<protein>
    <submittedName>
        <fullName evidence="1">Uncharacterized protein</fullName>
    </submittedName>
</protein>
<proteinExistence type="predicted"/>
<organism evidence="1 2">
    <name type="scientific">Hypoxylon rubiginosum</name>
    <dbReference type="NCBI Taxonomy" id="110542"/>
    <lineage>
        <taxon>Eukaryota</taxon>
        <taxon>Fungi</taxon>
        <taxon>Dikarya</taxon>
        <taxon>Ascomycota</taxon>
        <taxon>Pezizomycotina</taxon>
        <taxon>Sordariomycetes</taxon>
        <taxon>Xylariomycetidae</taxon>
        <taxon>Xylariales</taxon>
        <taxon>Hypoxylaceae</taxon>
        <taxon>Hypoxylon</taxon>
    </lineage>
</organism>
<comment type="caution">
    <text evidence="1">The sequence shown here is derived from an EMBL/GenBank/DDBJ whole genome shotgun (WGS) entry which is preliminary data.</text>
</comment>
<dbReference type="EMBL" id="MU393421">
    <property type="protein sequence ID" value="KAI4871193.1"/>
    <property type="molecule type" value="Genomic_DNA"/>
</dbReference>
<evidence type="ECO:0000313" key="2">
    <source>
        <dbReference type="Proteomes" id="UP001497700"/>
    </source>
</evidence>
<evidence type="ECO:0000313" key="1">
    <source>
        <dbReference type="EMBL" id="KAI4871193.1"/>
    </source>
</evidence>